<keyword evidence="6" id="KW-0560">Oxidoreductase</keyword>
<dbReference type="InterPro" id="IPR018391">
    <property type="entry name" value="PQQ_b-propeller_rpt"/>
</dbReference>
<dbReference type="SUPFAM" id="SSF46626">
    <property type="entry name" value="Cytochrome c"/>
    <property type="match status" value="1"/>
</dbReference>
<dbReference type="PROSITE" id="PS51007">
    <property type="entry name" value="CYTC"/>
    <property type="match status" value="1"/>
</dbReference>
<dbReference type="EMBL" id="FXUA01000002">
    <property type="protein sequence ID" value="SMP15591.1"/>
    <property type="molecule type" value="Genomic_DNA"/>
</dbReference>
<dbReference type="SMART" id="SM00564">
    <property type="entry name" value="PQQ"/>
    <property type="match status" value="5"/>
</dbReference>
<dbReference type="Pfam" id="PF01011">
    <property type="entry name" value="PQQ"/>
    <property type="match status" value="2"/>
</dbReference>
<evidence type="ECO:0000256" key="5">
    <source>
        <dbReference type="ARBA" id="ARBA00022729"/>
    </source>
</evidence>
<dbReference type="InterPro" id="IPR017511">
    <property type="entry name" value="PQQ_mDH"/>
</dbReference>
<evidence type="ECO:0000256" key="3">
    <source>
        <dbReference type="ARBA" id="ARBA00022617"/>
    </source>
</evidence>
<feature type="domain" description="Cytochrome c" evidence="9">
    <location>
        <begin position="487"/>
        <end position="563"/>
    </location>
</feature>
<dbReference type="PANTHER" id="PTHR32303">
    <property type="entry name" value="QUINOPROTEIN ALCOHOL DEHYDROGENASE (CYTOCHROME C)"/>
    <property type="match status" value="1"/>
</dbReference>
<evidence type="ECO:0000256" key="6">
    <source>
        <dbReference type="ARBA" id="ARBA00023002"/>
    </source>
</evidence>
<dbReference type="CDD" id="cd10280">
    <property type="entry name" value="PQQ_mGDH"/>
    <property type="match status" value="1"/>
</dbReference>
<dbReference type="InterPro" id="IPR011047">
    <property type="entry name" value="Quinoprotein_ADH-like_sf"/>
</dbReference>
<evidence type="ECO:0000256" key="1">
    <source>
        <dbReference type="ARBA" id="ARBA00001931"/>
    </source>
</evidence>
<dbReference type="Proteomes" id="UP001157915">
    <property type="component" value="Unassembled WGS sequence"/>
</dbReference>
<evidence type="ECO:0000313" key="11">
    <source>
        <dbReference type="Proteomes" id="UP001157915"/>
    </source>
</evidence>
<keyword evidence="5" id="KW-0732">Signal</keyword>
<evidence type="ECO:0000256" key="4">
    <source>
        <dbReference type="ARBA" id="ARBA00022723"/>
    </source>
</evidence>
<comment type="similarity">
    <text evidence="2">Belongs to the bacterial PQQ dehydrogenase family.</text>
</comment>
<dbReference type="Gene3D" id="1.10.760.10">
    <property type="entry name" value="Cytochrome c-like domain"/>
    <property type="match status" value="1"/>
</dbReference>
<gene>
    <name evidence="10" type="ORF">SAMN06265367_102480</name>
</gene>
<organism evidence="10 11">
    <name type="scientific">Algoriphagus winogradskyi</name>
    <dbReference type="NCBI Taxonomy" id="237017"/>
    <lineage>
        <taxon>Bacteria</taxon>
        <taxon>Pseudomonadati</taxon>
        <taxon>Bacteroidota</taxon>
        <taxon>Cytophagia</taxon>
        <taxon>Cytophagales</taxon>
        <taxon>Cyclobacteriaceae</taxon>
        <taxon>Algoriphagus</taxon>
    </lineage>
</organism>
<evidence type="ECO:0000259" key="9">
    <source>
        <dbReference type="PROSITE" id="PS51007"/>
    </source>
</evidence>
<keyword evidence="7 8" id="KW-0408">Iron</keyword>
<evidence type="ECO:0000256" key="2">
    <source>
        <dbReference type="ARBA" id="ARBA00008156"/>
    </source>
</evidence>
<comment type="cofactor">
    <cofactor evidence="1">
        <name>pyrroloquinoline quinone</name>
        <dbReference type="ChEBI" id="CHEBI:58442"/>
    </cofactor>
</comment>
<reference evidence="10 11" key="1">
    <citation type="submission" date="2017-05" db="EMBL/GenBank/DDBJ databases">
        <authorList>
            <person name="Varghese N."/>
            <person name="Submissions S."/>
        </authorList>
    </citation>
    <scope>NUCLEOTIDE SEQUENCE [LARGE SCALE GENOMIC DNA]</scope>
    <source>
        <strain evidence="10 11">DSM 15360</strain>
    </source>
</reference>
<dbReference type="PANTHER" id="PTHR32303:SF4">
    <property type="entry name" value="QUINOPROTEIN GLUCOSE DEHYDROGENASE"/>
    <property type="match status" value="1"/>
</dbReference>
<evidence type="ECO:0000256" key="8">
    <source>
        <dbReference type="PROSITE-ProRule" id="PRU00433"/>
    </source>
</evidence>
<proteinExistence type="inferred from homology"/>
<dbReference type="InterPro" id="IPR002372">
    <property type="entry name" value="PQQ_rpt_dom"/>
</dbReference>
<accession>A0ABY1NQI3</accession>
<sequence length="721" mass="79438">MNFSGYFAFKPNSTYSMKAFLPIAVGSILLFSACQQKVSEIDYTDWSHYGGPEDGSRYSSLSQITKENVSQLEVAWTYHTGDATERSQIQCQPIVVNGLLYGSTPTLNVFAVNAATGQEVWRFDPFEVLGGENSWAGTNRGVSYWEDGDDKRILFGAGNWLMAVNAETGEPILGFGDQGKVDLRKELDTEREDFLIVANAPGVVYGDLLIIGMRLSEGLDAAPGHIRAYNIRTGEREWIFHTIPQEGEPGFETWDPANIKQIGGANNWAGMTVDHERGIVFVPTGSATYDFWGGYRKGDNLYANSLIALNAQTGERIWHFQAVHHDVWDRDFPANPNLIRIQKDGKWIDAVAQISKQGMTYVFDRETGEPVWPIEETPMTQSSMPGEFTSPTQPIPSLPEPFMTMVFEDKNILNLKPEWEADIRSQLKNAIYGDTWAPPHPTKPLVLFPGMDGGGEWGGASFDPTNQTLYVNANQIPWIIGMTPNADFENIGKSVYTNFCGNCHGLDRKGNPPAIPSLLGVKEKYTYDSLAILLQKGRGAMPSFVHIADENKKVLLNYLLDKAPDEGDKKEMEGAATQLFPRYYMDGYKKLVTKDGMYGSNPPWGLLTAIDMNTGKKKWQVPLGEIDSLSAQGFAPTGTENYGGPVVTAGGVLFIAATKDEKIRAFDKETGEILWEAKLPASGHATPAVYEMNGKQFLVIACGGGKGTRSGDAYVAYALPK</sequence>
<keyword evidence="3 8" id="KW-0349">Heme</keyword>
<comment type="caution">
    <text evidence="10">The sequence shown here is derived from an EMBL/GenBank/DDBJ whole genome shotgun (WGS) entry which is preliminary data.</text>
</comment>
<name>A0ABY1NQI3_9BACT</name>
<dbReference type="SUPFAM" id="SSF50998">
    <property type="entry name" value="Quinoprotein alcohol dehydrogenase-like"/>
    <property type="match status" value="1"/>
</dbReference>
<dbReference type="InterPro" id="IPR009056">
    <property type="entry name" value="Cyt_c-like_dom"/>
</dbReference>
<evidence type="ECO:0000313" key="10">
    <source>
        <dbReference type="EMBL" id="SMP15591.1"/>
    </source>
</evidence>
<dbReference type="InterPro" id="IPR036909">
    <property type="entry name" value="Cyt_c-like_dom_sf"/>
</dbReference>
<protein>
    <submittedName>
        <fullName evidence="10">Quinoprotein glucose dehydrogenase</fullName>
    </submittedName>
</protein>
<keyword evidence="4 8" id="KW-0479">Metal-binding</keyword>
<evidence type="ECO:0000256" key="7">
    <source>
        <dbReference type="ARBA" id="ARBA00023004"/>
    </source>
</evidence>
<keyword evidence="11" id="KW-1185">Reference proteome</keyword>
<dbReference type="Gene3D" id="2.140.10.10">
    <property type="entry name" value="Quinoprotein alcohol dehydrogenase-like superfamily"/>
    <property type="match status" value="2"/>
</dbReference>